<proteinExistence type="predicted"/>
<sequence>MHGNPPKMHSTWESHSKINTSEVGMGFFSARQDSFPACDRKPARITWPGFSASIRPRLSLCIRRVIRCALHSANPLDSTVGMIPVLEKKDREPSSPSPK</sequence>
<reference evidence="1 2" key="1">
    <citation type="submission" date="2021-06" db="EMBL/GenBank/DDBJ databases">
        <title>Caerostris darwini draft genome.</title>
        <authorList>
            <person name="Kono N."/>
            <person name="Arakawa K."/>
        </authorList>
    </citation>
    <scope>NUCLEOTIDE SEQUENCE [LARGE SCALE GENOMIC DNA]</scope>
</reference>
<keyword evidence="2" id="KW-1185">Reference proteome</keyword>
<name>A0AAV4UGJ4_9ARAC</name>
<dbReference type="EMBL" id="BPLQ01011230">
    <property type="protein sequence ID" value="GIY56862.1"/>
    <property type="molecule type" value="Genomic_DNA"/>
</dbReference>
<organism evidence="1 2">
    <name type="scientific">Caerostris darwini</name>
    <dbReference type="NCBI Taxonomy" id="1538125"/>
    <lineage>
        <taxon>Eukaryota</taxon>
        <taxon>Metazoa</taxon>
        <taxon>Ecdysozoa</taxon>
        <taxon>Arthropoda</taxon>
        <taxon>Chelicerata</taxon>
        <taxon>Arachnida</taxon>
        <taxon>Araneae</taxon>
        <taxon>Araneomorphae</taxon>
        <taxon>Entelegynae</taxon>
        <taxon>Araneoidea</taxon>
        <taxon>Araneidae</taxon>
        <taxon>Caerostris</taxon>
    </lineage>
</organism>
<dbReference type="Proteomes" id="UP001054837">
    <property type="component" value="Unassembled WGS sequence"/>
</dbReference>
<dbReference type="AlphaFoldDB" id="A0AAV4UGJ4"/>
<evidence type="ECO:0000313" key="1">
    <source>
        <dbReference type="EMBL" id="GIY56862.1"/>
    </source>
</evidence>
<accession>A0AAV4UGJ4</accession>
<evidence type="ECO:0000313" key="2">
    <source>
        <dbReference type="Proteomes" id="UP001054837"/>
    </source>
</evidence>
<gene>
    <name evidence="1" type="ORF">CDAR_577201</name>
</gene>
<comment type="caution">
    <text evidence="1">The sequence shown here is derived from an EMBL/GenBank/DDBJ whole genome shotgun (WGS) entry which is preliminary data.</text>
</comment>
<protein>
    <submittedName>
        <fullName evidence="1">Uncharacterized protein</fullName>
    </submittedName>
</protein>